<keyword evidence="2" id="KW-1185">Reference proteome</keyword>
<sequence>MRLHTVEYEWQLAVVGAQAVIHHPRRRSFSTNNLPQDASSPLARKKRVRVHPRLFGLETGASSPRTPPNISSIARNIVKTPGSAWCDLFRDPGRLADSTGMRLHGFTSLAAIAAIVVVLRWRYCPLGPSGFSSATICNAMELQSRLLTDLR</sequence>
<dbReference type="EMBL" id="WIGN01000567">
    <property type="protein sequence ID" value="KAF6788425.1"/>
    <property type="molecule type" value="Genomic_DNA"/>
</dbReference>
<evidence type="ECO:0000313" key="2">
    <source>
        <dbReference type="Proteomes" id="UP000652219"/>
    </source>
</evidence>
<dbReference type="Proteomes" id="UP000652219">
    <property type="component" value="Unassembled WGS sequence"/>
</dbReference>
<proteinExistence type="predicted"/>
<organism evidence="1 2">
    <name type="scientific">Colletotrichum sojae</name>
    <dbReference type="NCBI Taxonomy" id="2175907"/>
    <lineage>
        <taxon>Eukaryota</taxon>
        <taxon>Fungi</taxon>
        <taxon>Dikarya</taxon>
        <taxon>Ascomycota</taxon>
        <taxon>Pezizomycotina</taxon>
        <taxon>Sordariomycetes</taxon>
        <taxon>Hypocreomycetidae</taxon>
        <taxon>Glomerellales</taxon>
        <taxon>Glomerellaceae</taxon>
        <taxon>Colletotrichum</taxon>
        <taxon>Colletotrichum orchidearum species complex</taxon>
    </lineage>
</organism>
<reference evidence="1 2" key="1">
    <citation type="journal article" date="2020" name="Phytopathology">
        <title>Genome Sequence Resources of Colletotrichum truncatum, C. plurivorum, C. musicola, and C. sojae: Four Species Pathogenic to Soybean (Glycine max).</title>
        <authorList>
            <person name="Rogerio F."/>
            <person name="Boufleur T.R."/>
            <person name="Ciampi-Guillardi M."/>
            <person name="Sukno S.A."/>
            <person name="Thon M.R."/>
            <person name="Massola Junior N.S."/>
            <person name="Baroncelli R."/>
        </authorList>
    </citation>
    <scope>NUCLEOTIDE SEQUENCE [LARGE SCALE GENOMIC DNA]</scope>
    <source>
        <strain evidence="1 2">LFN0009</strain>
    </source>
</reference>
<comment type="caution">
    <text evidence="1">The sequence shown here is derived from an EMBL/GenBank/DDBJ whole genome shotgun (WGS) entry which is preliminary data.</text>
</comment>
<gene>
    <name evidence="1" type="ORF">CSOJ01_15035</name>
</gene>
<name>A0A8H6IP70_9PEZI</name>
<evidence type="ECO:0000313" key="1">
    <source>
        <dbReference type="EMBL" id="KAF6788425.1"/>
    </source>
</evidence>
<accession>A0A8H6IP70</accession>
<protein>
    <submittedName>
        <fullName evidence="1">Uncharacterized protein</fullName>
    </submittedName>
</protein>
<dbReference type="AlphaFoldDB" id="A0A8H6IP70"/>